<evidence type="ECO:0000256" key="1">
    <source>
        <dbReference type="ARBA" id="ARBA00004123"/>
    </source>
</evidence>
<keyword evidence="5 8" id="KW-0010">Activator</keyword>
<dbReference type="Gene3D" id="3.10.20.90">
    <property type="entry name" value="Phosphatidylinositol 3-kinase Catalytic Subunit, Chain A, domain 1"/>
    <property type="match status" value="1"/>
</dbReference>
<dbReference type="AlphaFoldDB" id="A0A9N9CT88"/>
<keyword evidence="7 8" id="KW-0539">Nucleus</keyword>
<dbReference type="InterPro" id="IPR037212">
    <property type="entry name" value="Med7/Med21-like"/>
</dbReference>
<evidence type="ECO:0000256" key="2">
    <source>
        <dbReference type="ARBA" id="ARBA00005770"/>
    </source>
</evidence>
<dbReference type="InterPro" id="IPR021384">
    <property type="entry name" value="Mediator_Med21"/>
</dbReference>
<dbReference type="PANTHER" id="PTHR13381:SF0">
    <property type="entry name" value="MEDIATOR OF RNA POLYMERASE II TRANSCRIPTION SUBUNIT 21"/>
    <property type="match status" value="1"/>
</dbReference>
<dbReference type="GO" id="GO:0006357">
    <property type="term" value="P:regulation of transcription by RNA polymerase II"/>
    <property type="evidence" value="ECO:0007669"/>
    <property type="project" value="TreeGrafter"/>
</dbReference>
<dbReference type="OrthoDB" id="526653at2759"/>
<dbReference type="PANTHER" id="PTHR13381">
    <property type="entry name" value="RNA POLYMERASE II HOLOENZYME COMPONENT SRB7"/>
    <property type="match status" value="1"/>
</dbReference>
<keyword evidence="6 8" id="KW-0804">Transcription</keyword>
<dbReference type="GO" id="GO:0016592">
    <property type="term" value="C:mediator complex"/>
    <property type="evidence" value="ECO:0007669"/>
    <property type="project" value="UniProtKB-UniRule"/>
</dbReference>
<sequence length="154" mass="17984">MTKPELIEDRTLTEYDIEKDSTLYLALRLLRDAKKCKKKTYTTPNKIKHKRKKDALDQMARLFSISVNYLSQPHVQNPAEFKKVQHDLVTDICRKAKQVEILIDNLPGATRTEEEQLESISQLEKELQEANENCRKAVQTAEIYLSKLQKRLIL</sequence>
<accession>A0A9N9CT88</accession>
<comment type="function">
    <text evidence="8">Component of the Mediator complex, a coactivator involved in the regulated transcription of nearly all RNA polymerase II-dependent genes. Mediator functions as a bridge to convey information from gene-specific regulatory proteins to the basal RNA polymerase II transcription machinery. Mediator is recruited to promoters by direct interactions with regulatory proteins and serves as a scaffold for the assembly of a functional preinitiation complex with RNA polymerase II and the general transcription factors.</text>
</comment>
<comment type="subunit">
    <text evidence="8">Component of the Mediator complex.</text>
</comment>
<dbReference type="SUPFAM" id="SSF54236">
    <property type="entry name" value="Ubiquitin-like"/>
    <property type="match status" value="1"/>
</dbReference>
<dbReference type="Gene3D" id="6.10.280.10">
    <property type="entry name" value="Mediator complex, subunit Med21"/>
    <property type="match status" value="1"/>
</dbReference>
<keyword evidence="11" id="KW-1185">Reference proteome</keyword>
<gene>
    <name evidence="10" type="ORF">POCULU_LOCUS8147</name>
</gene>
<proteinExistence type="inferred from homology"/>
<organism evidence="10 11">
    <name type="scientific">Paraglomus occultum</name>
    <dbReference type="NCBI Taxonomy" id="144539"/>
    <lineage>
        <taxon>Eukaryota</taxon>
        <taxon>Fungi</taxon>
        <taxon>Fungi incertae sedis</taxon>
        <taxon>Mucoromycota</taxon>
        <taxon>Glomeromycotina</taxon>
        <taxon>Glomeromycetes</taxon>
        <taxon>Paraglomerales</taxon>
        <taxon>Paraglomeraceae</taxon>
        <taxon>Paraglomus</taxon>
    </lineage>
</organism>
<evidence type="ECO:0000256" key="4">
    <source>
        <dbReference type="ARBA" id="ARBA00023015"/>
    </source>
</evidence>
<dbReference type="InterPro" id="IPR029071">
    <property type="entry name" value="Ubiquitin-like_domsf"/>
</dbReference>
<evidence type="ECO:0000256" key="5">
    <source>
        <dbReference type="ARBA" id="ARBA00023159"/>
    </source>
</evidence>
<evidence type="ECO:0000256" key="7">
    <source>
        <dbReference type="ARBA" id="ARBA00023242"/>
    </source>
</evidence>
<evidence type="ECO:0000313" key="10">
    <source>
        <dbReference type="EMBL" id="CAG8615235.1"/>
    </source>
</evidence>
<comment type="subcellular location">
    <subcellularLocation>
        <location evidence="1 8">Nucleus</location>
    </subcellularLocation>
</comment>
<evidence type="ECO:0000256" key="8">
    <source>
        <dbReference type="RuleBase" id="RU366036"/>
    </source>
</evidence>
<evidence type="ECO:0000313" key="11">
    <source>
        <dbReference type="Proteomes" id="UP000789572"/>
    </source>
</evidence>
<comment type="similarity">
    <text evidence="2 8">Belongs to the Mediator complex subunit 21 family.</text>
</comment>
<evidence type="ECO:0000256" key="3">
    <source>
        <dbReference type="ARBA" id="ARBA00019691"/>
    </source>
</evidence>
<keyword evidence="4 8" id="KW-0805">Transcription regulation</keyword>
<dbReference type="Proteomes" id="UP000789572">
    <property type="component" value="Unassembled WGS sequence"/>
</dbReference>
<evidence type="ECO:0000256" key="9">
    <source>
        <dbReference type="SAM" id="Coils"/>
    </source>
</evidence>
<dbReference type="GO" id="GO:0003712">
    <property type="term" value="F:transcription coregulator activity"/>
    <property type="evidence" value="ECO:0007669"/>
    <property type="project" value="TreeGrafter"/>
</dbReference>
<keyword evidence="9" id="KW-0175">Coiled coil</keyword>
<comment type="caution">
    <text evidence="10">The sequence shown here is derived from an EMBL/GenBank/DDBJ whole genome shotgun (WGS) entry which is preliminary data.</text>
</comment>
<reference evidence="10" key="1">
    <citation type="submission" date="2021-06" db="EMBL/GenBank/DDBJ databases">
        <authorList>
            <person name="Kallberg Y."/>
            <person name="Tangrot J."/>
            <person name="Rosling A."/>
        </authorList>
    </citation>
    <scope>NUCLEOTIDE SEQUENCE</scope>
    <source>
        <strain evidence="10">IA702</strain>
    </source>
</reference>
<dbReference type="Pfam" id="PF11221">
    <property type="entry name" value="Med21"/>
    <property type="match status" value="1"/>
</dbReference>
<evidence type="ECO:0000256" key="6">
    <source>
        <dbReference type="ARBA" id="ARBA00023163"/>
    </source>
</evidence>
<name>A0A9N9CT88_9GLOM</name>
<feature type="coiled-coil region" evidence="9">
    <location>
        <begin position="113"/>
        <end position="140"/>
    </location>
</feature>
<protein>
    <recommendedName>
        <fullName evidence="3 8">Mediator of RNA polymerase II transcription subunit 21</fullName>
    </recommendedName>
</protein>
<dbReference type="SUPFAM" id="SSF140718">
    <property type="entry name" value="Mediator hinge subcomplex-like"/>
    <property type="match status" value="1"/>
</dbReference>
<dbReference type="EMBL" id="CAJVPJ010002194">
    <property type="protein sequence ID" value="CAG8615235.1"/>
    <property type="molecule type" value="Genomic_DNA"/>
</dbReference>